<evidence type="ECO:0000313" key="1">
    <source>
        <dbReference type="EMBL" id="MBD8490032.1"/>
    </source>
</evidence>
<proteinExistence type="predicted"/>
<comment type="caution">
    <text evidence="1">The sequence shown here is derived from an EMBL/GenBank/DDBJ whole genome shotgun (WGS) entry which is preliminary data.</text>
</comment>
<dbReference type="RefSeq" id="WP_192010915.1">
    <property type="nucleotide sequence ID" value="NZ_JACYTQ010000005.1"/>
</dbReference>
<keyword evidence="2" id="KW-1185">Reference proteome</keyword>
<accession>A0ABR9AMJ9</accession>
<dbReference type="Proteomes" id="UP000647133">
    <property type="component" value="Unassembled WGS sequence"/>
</dbReference>
<sequence>MKLHLKDGGLVVFKSWKLDTVHHRVTGKGYQYESNRKSRTKFFESDVSFDDCLLAETNDPEGVNLISPLLMTFPTILGVTTVPCLLDPKACFGSCPTFYSVENDSLKIQAEGFSSSIAKSLESIDCDYLDIDPTDSIISLVVKNEAYETHYIRNIDILAFPVMGKEKVMQTSSGFYKVSDILRILNPDHSEWIQKLIDLDGSEYFSESDPDDLSKKETMTLNISPQSAESLGVVITNRQSLLTTFLFYQSIAYMGSGAGSLLATYEKEVSRGHRVPVSIMDMLGGIEVEARINGKWHRLGEVNESGPIVSDTHLLPIEVSGTVDQIRLTMVKGLWRIDEVGIVNIIESVDPLILTPMELIHNGSNDLQLLAKLKDRSSYLVNLPGATDTLKFRMPNNKNVELFLRSEGYYVEWMREDWLREEDPDMVRMMFLSPRKWLKEMASKYKLVEPIMEELFWSSKFVEQ</sequence>
<gene>
    <name evidence="1" type="ORF">IFO69_14845</name>
</gene>
<name>A0ABR9AMJ9_9BACT</name>
<protein>
    <submittedName>
        <fullName evidence="1">Uncharacterized protein</fullName>
    </submittedName>
</protein>
<dbReference type="EMBL" id="JACYTQ010000005">
    <property type="protein sequence ID" value="MBD8490032.1"/>
    <property type="molecule type" value="Genomic_DNA"/>
</dbReference>
<organism evidence="1 2">
    <name type="scientific">Echinicola arenosa</name>
    <dbReference type="NCBI Taxonomy" id="2774144"/>
    <lineage>
        <taxon>Bacteria</taxon>
        <taxon>Pseudomonadati</taxon>
        <taxon>Bacteroidota</taxon>
        <taxon>Cytophagia</taxon>
        <taxon>Cytophagales</taxon>
        <taxon>Cyclobacteriaceae</taxon>
        <taxon>Echinicola</taxon>
    </lineage>
</organism>
<reference evidence="1 2" key="1">
    <citation type="submission" date="2020-09" db="EMBL/GenBank/DDBJ databases">
        <title>Echinicola sp. CAU 1574 isolated from sand of Sido Beach.</title>
        <authorList>
            <person name="Kim W."/>
        </authorList>
    </citation>
    <scope>NUCLEOTIDE SEQUENCE [LARGE SCALE GENOMIC DNA]</scope>
    <source>
        <strain evidence="1 2">CAU 1574</strain>
    </source>
</reference>
<evidence type="ECO:0000313" key="2">
    <source>
        <dbReference type="Proteomes" id="UP000647133"/>
    </source>
</evidence>